<dbReference type="HOGENOM" id="CLU_1565874_0_0_1"/>
<evidence type="ECO:0008006" key="4">
    <source>
        <dbReference type="Google" id="ProtNLM"/>
    </source>
</evidence>
<evidence type="ECO:0000313" key="2">
    <source>
        <dbReference type="EnsemblProtists" id="HpaP803752"/>
    </source>
</evidence>
<dbReference type="EMBL" id="JH598116">
    <property type="status" value="NOT_ANNOTATED_CDS"/>
    <property type="molecule type" value="Genomic_DNA"/>
</dbReference>
<evidence type="ECO:0000256" key="1">
    <source>
        <dbReference type="SAM" id="MobiDB-lite"/>
    </source>
</evidence>
<accession>M4BBT8</accession>
<dbReference type="AlphaFoldDB" id="M4BBT8"/>
<evidence type="ECO:0000313" key="3">
    <source>
        <dbReference type="Proteomes" id="UP000011713"/>
    </source>
</evidence>
<name>M4BBT8_HYAAE</name>
<feature type="region of interest" description="Disordered" evidence="1">
    <location>
        <begin position="19"/>
        <end position="57"/>
    </location>
</feature>
<reference evidence="2" key="2">
    <citation type="submission" date="2015-06" db="UniProtKB">
        <authorList>
            <consortium name="EnsemblProtists"/>
        </authorList>
    </citation>
    <scope>IDENTIFICATION</scope>
    <source>
        <strain evidence="2">Emoy2</strain>
    </source>
</reference>
<dbReference type="Proteomes" id="UP000011713">
    <property type="component" value="Unassembled WGS sequence"/>
</dbReference>
<dbReference type="InParanoid" id="M4BBT8"/>
<keyword evidence="3" id="KW-1185">Reference proteome</keyword>
<dbReference type="EnsemblProtists" id="HpaT803752">
    <property type="protein sequence ID" value="HpaP803752"/>
    <property type="gene ID" value="HpaG803752"/>
</dbReference>
<sequence length="171" mass="19064">MRDAIANLQSLYQRHGRVFSDGRSEPSDVSRRTGGRDLQRQSLAGREAPSCRVKADSSQGNKITRSLPLHVTVVQDTPYVKALTTVRIHQWLWWGREYQLRIVCWSCRRRLVVSSNAYTICVMIRSREAGASLFGGVGETHPPLSIGRPIGVHVLPIGERAEASSLSRRSG</sequence>
<reference evidence="3" key="1">
    <citation type="journal article" date="2010" name="Science">
        <title>Signatures of adaptation to obligate biotrophy in the Hyaloperonospora arabidopsidis genome.</title>
        <authorList>
            <person name="Baxter L."/>
            <person name="Tripathy S."/>
            <person name="Ishaque N."/>
            <person name="Boot N."/>
            <person name="Cabral A."/>
            <person name="Kemen E."/>
            <person name="Thines M."/>
            <person name="Ah-Fong A."/>
            <person name="Anderson R."/>
            <person name="Badejoko W."/>
            <person name="Bittner-Eddy P."/>
            <person name="Boore J.L."/>
            <person name="Chibucos M.C."/>
            <person name="Coates M."/>
            <person name="Dehal P."/>
            <person name="Delehaunty K."/>
            <person name="Dong S."/>
            <person name="Downton P."/>
            <person name="Dumas B."/>
            <person name="Fabro G."/>
            <person name="Fronick C."/>
            <person name="Fuerstenberg S.I."/>
            <person name="Fulton L."/>
            <person name="Gaulin E."/>
            <person name="Govers F."/>
            <person name="Hughes L."/>
            <person name="Humphray S."/>
            <person name="Jiang R.H."/>
            <person name="Judelson H."/>
            <person name="Kamoun S."/>
            <person name="Kyung K."/>
            <person name="Meijer H."/>
            <person name="Minx P."/>
            <person name="Morris P."/>
            <person name="Nelson J."/>
            <person name="Phuntumart V."/>
            <person name="Qutob D."/>
            <person name="Rehmany A."/>
            <person name="Rougon-Cardoso A."/>
            <person name="Ryden P."/>
            <person name="Torto-Alalibo T."/>
            <person name="Studholme D."/>
            <person name="Wang Y."/>
            <person name="Win J."/>
            <person name="Wood J."/>
            <person name="Clifton S.W."/>
            <person name="Rogers J."/>
            <person name="Van den Ackerveken G."/>
            <person name="Jones J.D."/>
            <person name="McDowell J.M."/>
            <person name="Beynon J."/>
            <person name="Tyler B.M."/>
        </authorList>
    </citation>
    <scope>NUCLEOTIDE SEQUENCE [LARGE SCALE GENOMIC DNA]</scope>
    <source>
        <strain evidence="3">Emoy2</strain>
    </source>
</reference>
<dbReference type="VEuPathDB" id="FungiDB:HpaG803752"/>
<feature type="compositionally biased region" description="Basic and acidic residues" evidence="1">
    <location>
        <begin position="19"/>
        <end position="39"/>
    </location>
</feature>
<organism evidence="2 3">
    <name type="scientific">Hyaloperonospora arabidopsidis (strain Emoy2)</name>
    <name type="common">Downy mildew agent</name>
    <name type="synonym">Peronospora arabidopsidis</name>
    <dbReference type="NCBI Taxonomy" id="559515"/>
    <lineage>
        <taxon>Eukaryota</taxon>
        <taxon>Sar</taxon>
        <taxon>Stramenopiles</taxon>
        <taxon>Oomycota</taxon>
        <taxon>Peronosporomycetes</taxon>
        <taxon>Peronosporales</taxon>
        <taxon>Peronosporaceae</taxon>
        <taxon>Hyaloperonospora</taxon>
    </lineage>
</organism>
<protein>
    <recommendedName>
        <fullName evidence="4">RxLR effector candidate protein</fullName>
    </recommendedName>
</protein>
<proteinExistence type="predicted"/>